<dbReference type="InterPro" id="IPR029063">
    <property type="entry name" value="SAM-dependent_MTases_sf"/>
</dbReference>
<dbReference type="AlphaFoldDB" id="A0A9Q7EYV8"/>
<feature type="binding site" evidence="6">
    <location>
        <position position="141"/>
    </location>
    <ligand>
        <name>S-adenosyl-L-methionine</name>
        <dbReference type="ChEBI" id="CHEBI:59789"/>
    </ligand>
</feature>
<dbReference type="KEGG" id="aram:KAR29_00370"/>
<keyword evidence="4 6" id="KW-0808">Transferase</keyword>
<dbReference type="PANTHER" id="PTHR31760">
    <property type="entry name" value="S-ADENOSYL-L-METHIONINE-DEPENDENT METHYLTRANSFERASES SUPERFAMILY PROTEIN"/>
    <property type="match status" value="1"/>
</dbReference>
<keyword evidence="2 6" id="KW-0698">rRNA processing</keyword>
<feature type="binding site" evidence="6">
    <location>
        <begin position="124"/>
        <end position="125"/>
    </location>
    <ligand>
        <name>S-adenosyl-L-methionine</name>
        <dbReference type="ChEBI" id="CHEBI:59789"/>
    </ligand>
</feature>
<dbReference type="EMBL" id="CP072943">
    <property type="protein sequence ID" value="QTX32441.1"/>
    <property type="molecule type" value="Genomic_DNA"/>
</dbReference>
<dbReference type="SUPFAM" id="SSF53335">
    <property type="entry name" value="S-adenosyl-L-methionine-dependent methyltransferases"/>
    <property type="match status" value="1"/>
</dbReference>
<dbReference type="InterPro" id="IPR003682">
    <property type="entry name" value="rRNA_ssu_MeTfrase_G"/>
</dbReference>
<dbReference type="Pfam" id="PF02527">
    <property type="entry name" value="GidB"/>
    <property type="match status" value="1"/>
</dbReference>
<organism evidence="7 8">
    <name type="scientific">Aminithiophilus ramosus</name>
    <dbReference type="NCBI Taxonomy" id="3029084"/>
    <lineage>
        <taxon>Bacteria</taxon>
        <taxon>Thermotogati</taxon>
        <taxon>Synergistota</taxon>
        <taxon>Synergistia</taxon>
        <taxon>Synergistales</taxon>
        <taxon>Aminithiophilaceae</taxon>
        <taxon>Aminithiophilus</taxon>
    </lineage>
</organism>
<keyword evidence="8" id="KW-1185">Reference proteome</keyword>
<keyword evidence="1 6" id="KW-0963">Cytoplasm</keyword>
<accession>A0A9Q7EYV8</accession>
<keyword evidence="3 6" id="KW-0489">Methyltransferase</keyword>
<protein>
    <recommendedName>
        <fullName evidence="6">Ribosomal RNA small subunit methyltransferase G</fullName>
        <ecNumber evidence="6">2.1.1.-</ecNumber>
    </recommendedName>
    <alternativeName>
        <fullName evidence="6">16S rRNA 7-methylguanosine methyltransferase</fullName>
        <shortName evidence="6">16S rRNA m7G methyltransferase</shortName>
    </alternativeName>
</protein>
<evidence type="ECO:0000256" key="5">
    <source>
        <dbReference type="ARBA" id="ARBA00022691"/>
    </source>
</evidence>
<proteinExistence type="inferred from homology"/>
<evidence type="ECO:0000313" key="8">
    <source>
        <dbReference type="Proteomes" id="UP000671879"/>
    </source>
</evidence>
<dbReference type="GO" id="GO:0070043">
    <property type="term" value="F:rRNA (guanine-N7-)-methyltransferase activity"/>
    <property type="evidence" value="ECO:0007669"/>
    <property type="project" value="UniProtKB-UniRule"/>
</dbReference>
<dbReference type="HAMAP" id="MF_00074">
    <property type="entry name" value="16SrRNA_methyltr_G"/>
    <property type="match status" value="1"/>
</dbReference>
<dbReference type="NCBIfam" id="TIGR00138">
    <property type="entry name" value="rsmG_gidB"/>
    <property type="match status" value="1"/>
</dbReference>
<feature type="binding site" evidence="6">
    <location>
        <position position="78"/>
    </location>
    <ligand>
        <name>S-adenosyl-L-methionine</name>
        <dbReference type="ChEBI" id="CHEBI:59789"/>
    </ligand>
</feature>
<dbReference type="Gene3D" id="3.40.50.150">
    <property type="entry name" value="Vaccinia Virus protein VP39"/>
    <property type="match status" value="1"/>
</dbReference>
<evidence type="ECO:0000256" key="2">
    <source>
        <dbReference type="ARBA" id="ARBA00022552"/>
    </source>
</evidence>
<evidence type="ECO:0000256" key="4">
    <source>
        <dbReference type="ARBA" id="ARBA00022679"/>
    </source>
</evidence>
<evidence type="ECO:0000256" key="1">
    <source>
        <dbReference type="ARBA" id="ARBA00022490"/>
    </source>
</evidence>
<dbReference type="Proteomes" id="UP000671879">
    <property type="component" value="Chromosome"/>
</dbReference>
<reference evidence="8" key="1">
    <citation type="submission" date="2021-04" db="EMBL/GenBank/DDBJ databases">
        <title>A novel Synergistetes isolate from a pyrite-forming mixed culture.</title>
        <authorList>
            <person name="Bunk B."/>
            <person name="Sproer C."/>
            <person name="Spring S."/>
            <person name="Pester M."/>
        </authorList>
    </citation>
    <scope>NUCLEOTIDE SEQUENCE [LARGE SCALE GENOMIC DNA]</scope>
    <source>
        <strain evidence="8">J.5.4.2-T.3.5.2</strain>
    </source>
</reference>
<evidence type="ECO:0000313" key="7">
    <source>
        <dbReference type="EMBL" id="QTX32441.1"/>
    </source>
</evidence>
<gene>
    <name evidence="6 7" type="primary">rsmG</name>
    <name evidence="7" type="ORF">KAR29_00370</name>
</gene>
<feature type="binding site" evidence="6">
    <location>
        <position position="73"/>
    </location>
    <ligand>
        <name>S-adenosyl-L-methionine</name>
        <dbReference type="ChEBI" id="CHEBI:59789"/>
    </ligand>
</feature>
<dbReference type="PANTHER" id="PTHR31760:SF0">
    <property type="entry name" value="S-ADENOSYL-L-METHIONINE-DEPENDENT METHYLTRANSFERASES SUPERFAMILY PROTEIN"/>
    <property type="match status" value="1"/>
</dbReference>
<sequence>MASPFFRLASPSREALAPFEPLLRRYALLLAEANAKARLTGPTSAEGLWEEHILDALVALPLLPREGAVVDVGTGGGLPGLAWALVRPGLTVTLVDSIAKKAAALEGIVKDLAITNAVVRSVRSEVVALERRETFLVATARAVASADVVAELLSPLVAPGGSLLAFKGPSAEEELRPGQGRWGELGLGEPEIFPYGLGGKSLCVVRWFKEAPCPGRFPRRAGMALKRPWWR</sequence>
<evidence type="ECO:0000256" key="3">
    <source>
        <dbReference type="ARBA" id="ARBA00022603"/>
    </source>
</evidence>
<comment type="similarity">
    <text evidence="6">Belongs to the methyltransferase superfamily. RNA methyltransferase RsmG family.</text>
</comment>
<comment type="caution">
    <text evidence="6">Lacks conserved residue(s) required for the propagation of feature annotation.</text>
</comment>
<dbReference type="GO" id="GO:0005829">
    <property type="term" value="C:cytosol"/>
    <property type="evidence" value="ECO:0007669"/>
    <property type="project" value="TreeGrafter"/>
</dbReference>
<comment type="subcellular location">
    <subcellularLocation>
        <location evidence="6">Cytoplasm</location>
    </subcellularLocation>
</comment>
<comment type="function">
    <text evidence="6">Specifically methylates the N7 position of a guanine in 16S rRNA.</text>
</comment>
<dbReference type="EC" id="2.1.1.-" evidence="6"/>
<dbReference type="RefSeq" id="WP_274373676.1">
    <property type="nucleotide sequence ID" value="NZ_CP072943.1"/>
</dbReference>
<name>A0A9Q7EYV8_9BACT</name>
<keyword evidence="5 6" id="KW-0949">S-adenosyl-L-methionine</keyword>
<evidence type="ECO:0000256" key="6">
    <source>
        <dbReference type="HAMAP-Rule" id="MF_00074"/>
    </source>
</evidence>